<dbReference type="EMBL" id="VSTG01000001">
    <property type="protein sequence ID" value="TYL60128.1"/>
    <property type="molecule type" value="Genomic_DNA"/>
</dbReference>
<gene>
    <name evidence="1" type="ORF">FYL37_00555</name>
</gene>
<dbReference type="Proteomes" id="UP000324325">
    <property type="component" value="Unassembled WGS sequence"/>
</dbReference>
<reference evidence="1 2" key="2">
    <citation type="submission" date="2019-09" db="EMBL/GenBank/DDBJ databases">
        <title>Strain-level analysis of Eubacterium rectale using genomes from metagenomes.</title>
        <authorList>
            <person name="Karcher N."/>
            <person name="Segata N."/>
        </authorList>
    </citation>
    <scope>NUCLEOTIDE SEQUENCE [LARGE SCALE GENOMIC DNA]</scope>
    <source>
        <strain evidence="1 2">L2-21</strain>
    </source>
</reference>
<accession>A0A5S4VLM8</accession>
<dbReference type="AlphaFoldDB" id="A0A5S4VLM8"/>
<name>A0A5S4VLM8_9FIRM</name>
<evidence type="ECO:0000313" key="1">
    <source>
        <dbReference type="EMBL" id="TYL60128.1"/>
    </source>
</evidence>
<organism evidence="1 2">
    <name type="scientific">Agathobacter rectalis</name>
    <dbReference type="NCBI Taxonomy" id="39491"/>
    <lineage>
        <taxon>Bacteria</taxon>
        <taxon>Bacillati</taxon>
        <taxon>Bacillota</taxon>
        <taxon>Clostridia</taxon>
        <taxon>Lachnospirales</taxon>
        <taxon>Lachnospiraceae</taxon>
        <taxon>Agathobacter</taxon>
    </lineage>
</organism>
<proteinExistence type="predicted"/>
<comment type="caution">
    <text evidence="1">The sequence shown here is derived from an EMBL/GenBank/DDBJ whole genome shotgun (WGS) entry which is preliminary data.</text>
</comment>
<sequence length="90" mass="9866">MTRKENKKVMYLGPTIRGVVKNGAVFEGGIPKNLEKIAGKKPIIQNLIVPLENIVDVSKNIRVEGTAEAIAFDKIAEISEAEVKEFTEGE</sequence>
<dbReference type="RefSeq" id="WP_118659804.1">
    <property type="nucleotide sequence ID" value="NZ_VSTG01000001.1"/>
</dbReference>
<evidence type="ECO:0000313" key="2">
    <source>
        <dbReference type="Proteomes" id="UP000324325"/>
    </source>
</evidence>
<protein>
    <submittedName>
        <fullName evidence="1">Uncharacterized protein</fullName>
    </submittedName>
</protein>
<reference evidence="1 2" key="1">
    <citation type="submission" date="2019-08" db="EMBL/GenBank/DDBJ databases">
        <authorList>
            <person name="Duncan S."/>
            <person name="Walker A."/>
        </authorList>
    </citation>
    <scope>NUCLEOTIDE SEQUENCE [LARGE SCALE GENOMIC DNA]</scope>
    <source>
        <strain evidence="1 2">L2-21</strain>
    </source>
</reference>